<protein>
    <submittedName>
        <fullName evidence="1">Uncharacterized protein</fullName>
    </submittedName>
</protein>
<name>A0ABR4WYB7_9ACTN</name>
<organism evidence="1 2">
    <name type="scientific">Actinopolyspora erythraea</name>
    <dbReference type="NCBI Taxonomy" id="414996"/>
    <lineage>
        <taxon>Bacteria</taxon>
        <taxon>Bacillati</taxon>
        <taxon>Actinomycetota</taxon>
        <taxon>Actinomycetes</taxon>
        <taxon>Actinopolysporales</taxon>
        <taxon>Actinopolysporaceae</taxon>
        <taxon>Actinopolyspora</taxon>
    </lineage>
</organism>
<proteinExistence type="predicted"/>
<dbReference type="RefSeq" id="WP_043578897.1">
    <property type="nucleotide sequence ID" value="NZ_KN214181.1"/>
</dbReference>
<comment type="caution">
    <text evidence="1">The sequence shown here is derived from an EMBL/GenBank/DDBJ whole genome shotgun (WGS) entry which is preliminary data.</text>
</comment>
<sequence length="177" mass="19708">MLDWLDPLPRELDTRSPFSPGTALWIEGTGWVRITGSGHAHDGTTWVSGRIQPGQPHAHSPVLVTDATGEEPMSSTPDDRETALAHEFWNRFRIRVQTIEDTEPFVVQGQLPDLRPFDFRSRAGLASLSVTGYAREPYSTPTHVCSTPCLDPLNLDQADELLRVVGLLLARLTRELQ</sequence>
<accession>A0ABR4WYB7</accession>
<reference evidence="1 2" key="1">
    <citation type="journal article" date="2014" name="PLoS ONE">
        <title>Identification and Characterization of a New Erythromycin Biosynthetic Gene Cluster in Actinopolyspora erythraea YIM90600, a Novel Erythronolide-Producing Halophilic Actinomycete Isolated from Salt Field.</title>
        <authorList>
            <person name="Chen D."/>
            <person name="Feng J."/>
            <person name="Huang L."/>
            <person name="Zhang Q."/>
            <person name="Wu J."/>
            <person name="Zhu X."/>
            <person name="Duan Y."/>
            <person name="Xu Z."/>
        </authorList>
    </citation>
    <scope>NUCLEOTIDE SEQUENCE [LARGE SCALE GENOMIC DNA]</scope>
    <source>
        <strain evidence="1 2">YIM90600</strain>
    </source>
</reference>
<gene>
    <name evidence="1" type="ORF">IL38_24040</name>
</gene>
<dbReference type="Proteomes" id="UP000029737">
    <property type="component" value="Unassembled WGS sequence"/>
</dbReference>
<keyword evidence="2" id="KW-1185">Reference proteome</keyword>
<evidence type="ECO:0000313" key="1">
    <source>
        <dbReference type="EMBL" id="KGI79372.1"/>
    </source>
</evidence>
<evidence type="ECO:0000313" key="2">
    <source>
        <dbReference type="Proteomes" id="UP000029737"/>
    </source>
</evidence>
<dbReference type="EMBL" id="JPMV01000046">
    <property type="protein sequence ID" value="KGI79372.1"/>
    <property type="molecule type" value="Genomic_DNA"/>
</dbReference>